<dbReference type="Gene3D" id="3.40.50.1700">
    <property type="entry name" value="Glycoside hydrolase family 3 C-terminal domain"/>
    <property type="match status" value="2"/>
</dbReference>
<dbReference type="GO" id="GO:0045493">
    <property type="term" value="P:xylan catabolic process"/>
    <property type="evidence" value="ECO:0007669"/>
    <property type="project" value="InterPro"/>
</dbReference>
<dbReference type="GO" id="GO:0009044">
    <property type="term" value="F:xylan 1,4-beta-xylosidase activity"/>
    <property type="evidence" value="ECO:0007669"/>
    <property type="project" value="InterPro"/>
</dbReference>
<evidence type="ECO:0000259" key="3">
    <source>
        <dbReference type="Pfam" id="PF01915"/>
    </source>
</evidence>
<comment type="caution">
    <text evidence="4">The sequence shown here is derived from an EMBL/GenBank/DDBJ whole genome shotgun (WGS) entry which is preliminary data.</text>
</comment>
<evidence type="ECO:0000256" key="1">
    <source>
        <dbReference type="ARBA" id="ARBA00022801"/>
    </source>
</evidence>
<sequence length="362" mass="39717">MSAGGISFFLVTKLNSSTKSPILPPTLWSLSSCLLVGLTSLLLRITPRSMPSSGLVTQVNKVAQRSQTSFSVDTILTQDFYLSGAVYDQVKTLIFFRGLSNQAGAIATVITLGGKLPLTWYTADYVDKLPMTSLQLRPDDEMGYPGRTYKFYNGSTVYPFGYGLSYTQFNMALVRGPRSVKVKLSSNQHCRSLPTKPNGYLNPCPSVLVDELSNTNKETIDFEVLVENVGDTLEINELIIFYFKIIFIGIPSKYVSPLDAFSMEAKVNYAMGCSDVHCTNDTFISMAMEPAKYANATIIFAGLELSVEAESLDRTDLLLPGYQTQLINQIADVATNPVILVIMSGGFAKDNPKWAGYPGEQL</sequence>
<dbReference type="PANTHER" id="PTHR42721:SF11">
    <property type="entry name" value="BETA-D-XYLOSIDASE 5-RELATED"/>
    <property type="match status" value="1"/>
</dbReference>
<dbReference type="InterPro" id="IPR044993">
    <property type="entry name" value="BXL"/>
</dbReference>
<dbReference type="OrthoDB" id="1720321at2759"/>
<reference evidence="4 5" key="1">
    <citation type="journal article" date="2019" name="Nat. Plants">
        <title>Stout camphor tree genome fills gaps in understanding of flowering plant genome evolution.</title>
        <authorList>
            <person name="Chaw S.M."/>
            <person name="Liu Y.C."/>
            <person name="Wu Y.W."/>
            <person name="Wang H.Y."/>
            <person name="Lin C.I."/>
            <person name="Wu C.S."/>
            <person name="Ke H.M."/>
            <person name="Chang L.Y."/>
            <person name="Hsu C.Y."/>
            <person name="Yang H.T."/>
            <person name="Sudianto E."/>
            <person name="Hsu M.H."/>
            <person name="Wu K.P."/>
            <person name="Wang L.N."/>
            <person name="Leebens-Mack J.H."/>
            <person name="Tsai I.J."/>
        </authorList>
    </citation>
    <scope>NUCLEOTIDE SEQUENCE [LARGE SCALE GENOMIC DNA]</scope>
    <source>
        <strain evidence="5">cv. Chaw 1501</strain>
        <tissue evidence="4">Young leaves</tissue>
    </source>
</reference>
<protein>
    <submittedName>
        <fullName evidence="4">Beta-xylosidase/alpha-L-arabinofuranosidase 1</fullName>
    </submittedName>
</protein>
<dbReference type="EMBL" id="QPKB01000010">
    <property type="protein sequence ID" value="RWR94409.1"/>
    <property type="molecule type" value="Genomic_DNA"/>
</dbReference>
<name>A0A443PUH5_9MAGN</name>
<dbReference type="InterPro" id="IPR002772">
    <property type="entry name" value="Glyco_hydro_3_C"/>
</dbReference>
<evidence type="ECO:0000256" key="2">
    <source>
        <dbReference type="ARBA" id="ARBA00023295"/>
    </source>
</evidence>
<dbReference type="SUPFAM" id="SSF52279">
    <property type="entry name" value="Beta-D-glucan exohydrolase, C-terminal domain"/>
    <property type="match status" value="2"/>
</dbReference>
<evidence type="ECO:0000313" key="4">
    <source>
        <dbReference type="EMBL" id="RWR94409.1"/>
    </source>
</evidence>
<dbReference type="GO" id="GO:0031222">
    <property type="term" value="P:arabinan catabolic process"/>
    <property type="evidence" value="ECO:0007669"/>
    <property type="project" value="TreeGrafter"/>
</dbReference>
<dbReference type="STRING" id="337451.A0A443PUH5"/>
<keyword evidence="2" id="KW-0326">Glycosidase</keyword>
<feature type="domain" description="Glycoside hydrolase family 3 C-terminal" evidence="3">
    <location>
        <begin position="251"/>
        <end position="348"/>
    </location>
</feature>
<keyword evidence="5" id="KW-1185">Reference proteome</keyword>
<gene>
    <name evidence="4" type="ORF">CKAN_02369900</name>
</gene>
<keyword evidence="1" id="KW-0378">Hydrolase</keyword>
<dbReference type="Pfam" id="PF01915">
    <property type="entry name" value="Glyco_hydro_3_C"/>
    <property type="match status" value="1"/>
</dbReference>
<dbReference type="PANTHER" id="PTHR42721">
    <property type="entry name" value="SUGAR HYDROLASE-RELATED"/>
    <property type="match status" value="1"/>
</dbReference>
<evidence type="ECO:0000313" key="5">
    <source>
        <dbReference type="Proteomes" id="UP000283530"/>
    </source>
</evidence>
<organism evidence="4 5">
    <name type="scientific">Cinnamomum micranthum f. kanehirae</name>
    <dbReference type="NCBI Taxonomy" id="337451"/>
    <lineage>
        <taxon>Eukaryota</taxon>
        <taxon>Viridiplantae</taxon>
        <taxon>Streptophyta</taxon>
        <taxon>Embryophyta</taxon>
        <taxon>Tracheophyta</taxon>
        <taxon>Spermatophyta</taxon>
        <taxon>Magnoliopsida</taxon>
        <taxon>Magnoliidae</taxon>
        <taxon>Laurales</taxon>
        <taxon>Lauraceae</taxon>
        <taxon>Cinnamomum</taxon>
    </lineage>
</organism>
<dbReference type="AlphaFoldDB" id="A0A443PUH5"/>
<proteinExistence type="predicted"/>
<accession>A0A443PUH5</accession>
<dbReference type="Proteomes" id="UP000283530">
    <property type="component" value="Unassembled WGS sequence"/>
</dbReference>
<dbReference type="InterPro" id="IPR036881">
    <property type="entry name" value="Glyco_hydro_3_C_sf"/>
</dbReference>
<dbReference type="GO" id="GO:0046556">
    <property type="term" value="F:alpha-L-arabinofuranosidase activity"/>
    <property type="evidence" value="ECO:0007669"/>
    <property type="project" value="TreeGrafter"/>
</dbReference>